<proteinExistence type="predicted"/>
<dbReference type="KEGG" id="psyt:DSAG12_02130"/>
<reference evidence="1 2" key="2">
    <citation type="journal article" date="2024" name="Int. J. Syst. Evol. Microbiol.">
        <title>Promethearchaeum syntrophicum gen. nov., sp. nov., an anaerobic, obligately syntrophic archaeon, the first isolate of the lineage 'Asgard' archaea, and proposal of the new archaeal phylum Promethearchaeota phyl. nov. and kingdom Promethearchaeati regn. nov.</title>
        <authorList>
            <person name="Imachi H."/>
            <person name="Nobu M.K."/>
            <person name="Kato S."/>
            <person name="Takaki Y."/>
            <person name="Miyazaki M."/>
            <person name="Miyata M."/>
            <person name="Ogawara M."/>
            <person name="Saito Y."/>
            <person name="Sakai S."/>
            <person name="Tahara Y.O."/>
            <person name="Takano Y."/>
            <person name="Tasumi E."/>
            <person name="Uematsu K."/>
            <person name="Yoshimura T."/>
            <person name="Itoh T."/>
            <person name="Ohkuma M."/>
            <person name="Takai K."/>
        </authorList>
    </citation>
    <scope>NUCLEOTIDE SEQUENCE [LARGE SCALE GENOMIC DNA]</scope>
    <source>
        <strain evidence="1 2">MK-D1</strain>
    </source>
</reference>
<dbReference type="Proteomes" id="UP000321408">
    <property type="component" value="Chromosome"/>
</dbReference>
<dbReference type="InterPro" id="IPR011990">
    <property type="entry name" value="TPR-like_helical_dom_sf"/>
</dbReference>
<keyword evidence="2" id="KW-1185">Reference proteome</keyword>
<sequence>MKRTENPYVLAFTLKFAARFYFKQHQFETAIKLVKKVLLIYPANHRLRKSTMFDLYRYQMVDAREKGDDLTAEALRSKLKEMEGDLRDDSGFISK</sequence>
<protein>
    <recommendedName>
        <fullName evidence="3">Tetratricopeptide repeat protein</fullName>
    </recommendedName>
</protein>
<evidence type="ECO:0000313" key="1">
    <source>
        <dbReference type="EMBL" id="QEE16300.2"/>
    </source>
</evidence>
<evidence type="ECO:0000313" key="2">
    <source>
        <dbReference type="Proteomes" id="UP000321408"/>
    </source>
</evidence>
<dbReference type="EMBL" id="CP042905">
    <property type="protein sequence ID" value="QEE16300.2"/>
    <property type="molecule type" value="Genomic_DNA"/>
</dbReference>
<accession>A0A5B9DC19</accession>
<evidence type="ECO:0008006" key="3">
    <source>
        <dbReference type="Google" id="ProtNLM"/>
    </source>
</evidence>
<gene>
    <name evidence="1" type="ORF">DSAG12_02130</name>
</gene>
<dbReference type="AlphaFoldDB" id="A0A5B9DC19"/>
<organism evidence="1 2">
    <name type="scientific">Promethearchaeum syntrophicum</name>
    <dbReference type="NCBI Taxonomy" id="2594042"/>
    <lineage>
        <taxon>Archaea</taxon>
        <taxon>Promethearchaeati</taxon>
        <taxon>Promethearchaeota</taxon>
        <taxon>Promethearchaeia</taxon>
        <taxon>Promethearchaeales</taxon>
        <taxon>Promethearchaeaceae</taxon>
        <taxon>Promethearchaeum</taxon>
    </lineage>
</organism>
<dbReference type="SUPFAM" id="SSF48452">
    <property type="entry name" value="TPR-like"/>
    <property type="match status" value="1"/>
</dbReference>
<name>A0A5B9DC19_9ARCH</name>
<reference evidence="1 2" key="1">
    <citation type="journal article" date="2020" name="Nature">
        <title>Isolation of an archaeon at the prokaryote-eukaryote interface.</title>
        <authorList>
            <person name="Imachi H."/>
            <person name="Nobu M.K."/>
            <person name="Nakahara N."/>
            <person name="Morono Y."/>
            <person name="Ogawara M."/>
            <person name="Takaki Y."/>
            <person name="Takano Y."/>
            <person name="Uematsu K."/>
            <person name="Ikuta T."/>
            <person name="Ito M."/>
            <person name="Matsui Y."/>
            <person name="Miyazaki M."/>
            <person name="Murata K."/>
            <person name="Saito Y."/>
            <person name="Sakai S."/>
            <person name="Song C."/>
            <person name="Tasumi E."/>
            <person name="Yamanaka Y."/>
            <person name="Yamaguchi T."/>
            <person name="Kamagata Y."/>
            <person name="Tamaki H."/>
            <person name="Takai K."/>
        </authorList>
    </citation>
    <scope>NUCLEOTIDE SEQUENCE [LARGE SCALE GENOMIC DNA]</scope>
    <source>
        <strain evidence="1 2">MK-D1</strain>
    </source>
</reference>